<keyword evidence="5 9" id="KW-0805">Transcription regulation</keyword>
<evidence type="ECO:0000313" key="14">
    <source>
        <dbReference type="Proteomes" id="UP000013047"/>
    </source>
</evidence>
<dbReference type="GO" id="GO:0001216">
    <property type="term" value="F:DNA-binding transcription activator activity"/>
    <property type="evidence" value="ECO:0007669"/>
    <property type="project" value="InterPro"/>
</dbReference>
<reference evidence="13 14" key="1">
    <citation type="submission" date="2012-09" db="EMBL/GenBank/DDBJ databases">
        <title>Draft Genome Sequences of 6 Strains from Genus Thauera.</title>
        <authorList>
            <person name="Liu B."/>
            <person name="Shapleigh J.P."/>
            <person name="Frostegard A.H."/>
        </authorList>
    </citation>
    <scope>NUCLEOTIDE SEQUENCE [LARGE SCALE GENOMIC DNA]</scope>
    <source>
        <strain evidence="13 14">B4P</strain>
    </source>
</reference>
<keyword evidence="7 9" id="KW-0238">DNA-binding</keyword>
<dbReference type="Pfam" id="PF00309">
    <property type="entry name" value="Sigma54_AID"/>
    <property type="match status" value="1"/>
</dbReference>
<dbReference type="PIRSF" id="PIRSF000774">
    <property type="entry name" value="RpoN"/>
    <property type="match status" value="1"/>
</dbReference>
<dbReference type="EMBL" id="AMXF01000087">
    <property type="protein sequence ID" value="ENO96718.1"/>
    <property type="molecule type" value="Genomic_DNA"/>
</dbReference>
<dbReference type="PROSITE" id="PS50044">
    <property type="entry name" value="SIGMA54_3"/>
    <property type="match status" value="1"/>
</dbReference>
<dbReference type="PRINTS" id="PR00045">
    <property type="entry name" value="SIGMA54FCT"/>
</dbReference>
<dbReference type="InterPro" id="IPR007046">
    <property type="entry name" value="RNA_pol_sigma_54_core-bd"/>
</dbReference>
<evidence type="ECO:0000256" key="9">
    <source>
        <dbReference type="PIRNR" id="PIRNR000774"/>
    </source>
</evidence>
<dbReference type="InterPro" id="IPR000394">
    <property type="entry name" value="RNA_pol_sigma_54"/>
</dbReference>
<dbReference type="GO" id="GO:0003677">
    <property type="term" value="F:DNA binding"/>
    <property type="evidence" value="ECO:0007669"/>
    <property type="project" value="UniProtKB-KW"/>
</dbReference>
<dbReference type="Gene3D" id="1.10.10.60">
    <property type="entry name" value="Homeodomain-like"/>
    <property type="match status" value="1"/>
</dbReference>
<evidence type="ECO:0000259" key="12">
    <source>
        <dbReference type="Pfam" id="PF04963"/>
    </source>
</evidence>
<keyword evidence="3 9" id="KW-0808">Transferase</keyword>
<comment type="function">
    <text evidence="9">Sigma factors are initiation factors that promote the attachment of RNA polymerase to specific initiation sites and are then released.</text>
</comment>
<feature type="domain" description="RNA polymerase sigma factor 54 DNA-binding" evidence="11">
    <location>
        <begin position="329"/>
        <end position="481"/>
    </location>
</feature>
<dbReference type="Pfam" id="PF04552">
    <property type="entry name" value="Sigma54_DBD"/>
    <property type="match status" value="1"/>
</dbReference>
<proteinExistence type="inferred from homology"/>
<comment type="similarity">
    <text evidence="1 9">Belongs to the sigma-54 factor family.</text>
</comment>
<dbReference type="InterPro" id="IPR007634">
    <property type="entry name" value="RNA_pol_sigma_54_DNA-bd"/>
</dbReference>
<dbReference type="GO" id="GO:0016779">
    <property type="term" value="F:nucleotidyltransferase activity"/>
    <property type="evidence" value="ECO:0007669"/>
    <property type="project" value="UniProtKB-KW"/>
</dbReference>
<accession>N6ZQT8</accession>
<dbReference type="NCBIfam" id="NF004595">
    <property type="entry name" value="PRK05932.1-2"/>
    <property type="match status" value="1"/>
</dbReference>
<sequence>MKPSLQLKLSQHLTLTPQLQQSIKLLQLSTIELNQEIERVLLENPMLEREDGDGGDYAPVPPPGNAPEREAAPEPAAEPAGESITHEGGEGSSEDDSIDWSNVGQGASSRSEDDDDGDYQDIQAAGVSLREHLDEQIALSPLSDRDRALVRFLIEALDDDGYLHQPLEELLELLPQGAEVELDELAIALRHVQSLEPAGIGARSPQECLALQLLALPESAIRPLALEIVTSHLELLAERNFARIRKLTGCDDEALREAQALICSLDPHPGSRYSTAETRYVLPDVVVRKLRGQWTVSLNQEAMPRLRINRLYANLLQQNRAQGGGLGGQLQEARWLIKNVQQRFDTILRVSQAIVDQQRQFFDHGDVAMRPLTLREIADQLELHESTVSRVTTQKYMSTPRGVFELKYFFGSHVATDTGGAASSTAIRALIRQLVDAEDSKKPLSDARIAEILGQQGIVVARRTIAKYRESLNIPPVSLRKSL</sequence>
<dbReference type="GO" id="GO:0016987">
    <property type="term" value="F:sigma factor activity"/>
    <property type="evidence" value="ECO:0007669"/>
    <property type="project" value="UniProtKB-KW"/>
</dbReference>
<protein>
    <recommendedName>
        <fullName evidence="9">RNA polymerase sigma-54 factor</fullName>
    </recommendedName>
</protein>
<feature type="compositionally biased region" description="Low complexity" evidence="10">
    <location>
        <begin position="73"/>
        <end position="82"/>
    </location>
</feature>
<dbReference type="PROSITE" id="PS00717">
    <property type="entry name" value="SIGMA54_1"/>
    <property type="match status" value="1"/>
</dbReference>
<feature type="region of interest" description="Disordered" evidence="10">
    <location>
        <begin position="48"/>
        <end position="119"/>
    </location>
</feature>
<keyword evidence="8 9" id="KW-0804">Transcription</keyword>
<feature type="domain" description="RNA polymerase sigma factor 54 core-binding" evidence="12">
    <location>
        <begin position="119"/>
        <end position="312"/>
    </location>
</feature>
<evidence type="ECO:0000256" key="10">
    <source>
        <dbReference type="SAM" id="MobiDB-lite"/>
    </source>
</evidence>
<dbReference type="Gene3D" id="1.10.10.1330">
    <property type="entry name" value="RNA polymerase sigma-54 factor, core-binding domain"/>
    <property type="match status" value="1"/>
</dbReference>
<gene>
    <name evidence="13" type="ORF">C667_12558</name>
</gene>
<keyword evidence="2 9" id="KW-0240">DNA-directed RNA polymerase</keyword>
<feature type="compositionally biased region" description="Polar residues" evidence="10">
    <location>
        <begin position="99"/>
        <end position="109"/>
    </location>
</feature>
<comment type="caution">
    <text evidence="13">The sequence shown here is derived from an EMBL/GenBank/DDBJ whole genome shotgun (WGS) entry which is preliminary data.</text>
</comment>
<keyword evidence="4 9" id="KW-0548">Nucleotidyltransferase</keyword>
<evidence type="ECO:0000256" key="7">
    <source>
        <dbReference type="ARBA" id="ARBA00023125"/>
    </source>
</evidence>
<organism evidence="13 14">
    <name type="scientific">Thauera phenylacetica B4P</name>
    <dbReference type="NCBI Taxonomy" id="1234382"/>
    <lineage>
        <taxon>Bacteria</taxon>
        <taxon>Pseudomonadati</taxon>
        <taxon>Pseudomonadota</taxon>
        <taxon>Betaproteobacteria</taxon>
        <taxon>Rhodocyclales</taxon>
        <taxon>Zoogloeaceae</taxon>
        <taxon>Thauera</taxon>
    </lineage>
</organism>
<dbReference type="InterPro" id="IPR038709">
    <property type="entry name" value="RpoN_core-bd_sf"/>
</dbReference>
<dbReference type="Proteomes" id="UP000013047">
    <property type="component" value="Unassembled WGS sequence"/>
</dbReference>
<dbReference type="NCBIfam" id="TIGR02395">
    <property type="entry name" value="rpoN_sigma"/>
    <property type="match status" value="1"/>
</dbReference>
<keyword evidence="6 9" id="KW-0731">Sigma factor</keyword>
<dbReference type="NCBIfam" id="NF009118">
    <property type="entry name" value="PRK12469.1"/>
    <property type="match status" value="1"/>
</dbReference>
<dbReference type="PANTHER" id="PTHR32248">
    <property type="entry name" value="RNA POLYMERASE SIGMA-54 FACTOR"/>
    <property type="match status" value="1"/>
</dbReference>
<dbReference type="NCBIfam" id="NF004598">
    <property type="entry name" value="PRK05932.1-5"/>
    <property type="match status" value="1"/>
</dbReference>
<name>N6ZQT8_9RHOO</name>
<keyword evidence="14" id="KW-1185">Reference proteome</keyword>
<dbReference type="AlphaFoldDB" id="N6ZQT8"/>
<evidence type="ECO:0000256" key="6">
    <source>
        <dbReference type="ARBA" id="ARBA00023082"/>
    </source>
</evidence>
<dbReference type="Pfam" id="PF04963">
    <property type="entry name" value="Sigma54_CBD"/>
    <property type="match status" value="1"/>
</dbReference>
<evidence type="ECO:0000256" key="8">
    <source>
        <dbReference type="ARBA" id="ARBA00023163"/>
    </source>
</evidence>
<dbReference type="PROSITE" id="PS00718">
    <property type="entry name" value="SIGMA54_2"/>
    <property type="match status" value="1"/>
</dbReference>
<evidence type="ECO:0000256" key="2">
    <source>
        <dbReference type="ARBA" id="ARBA00022478"/>
    </source>
</evidence>
<dbReference type="GO" id="GO:0000428">
    <property type="term" value="C:DNA-directed RNA polymerase complex"/>
    <property type="evidence" value="ECO:0007669"/>
    <property type="project" value="UniProtKB-KW"/>
</dbReference>
<dbReference type="OrthoDB" id="9814402at2"/>
<evidence type="ECO:0000259" key="11">
    <source>
        <dbReference type="Pfam" id="PF04552"/>
    </source>
</evidence>
<evidence type="ECO:0000256" key="1">
    <source>
        <dbReference type="ARBA" id="ARBA00008798"/>
    </source>
</evidence>
<evidence type="ECO:0000256" key="5">
    <source>
        <dbReference type="ARBA" id="ARBA00023015"/>
    </source>
</evidence>
<evidence type="ECO:0000256" key="4">
    <source>
        <dbReference type="ARBA" id="ARBA00022695"/>
    </source>
</evidence>
<dbReference type="GO" id="GO:0006352">
    <property type="term" value="P:DNA-templated transcription initiation"/>
    <property type="evidence" value="ECO:0007669"/>
    <property type="project" value="InterPro"/>
</dbReference>
<evidence type="ECO:0000256" key="3">
    <source>
        <dbReference type="ARBA" id="ARBA00022679"/>
    </source>
</evidence>
<dbReference type="RefSeq" id="WP_004364509.1">
    <property type="nucleotide sequence ID" value="NZ_AMXF01000087.1"/>
</dbReference>
<dbReference type="PANTHER" id="PTHR32248:SF4">
    <property type="entry name" value="RNA POLYMERASE SIGMA-54 FACTOR"/>
    <property type="match status" value="1"/>
</dbReference>
<evidence type="ECO:0000313" key="13">
    <source>
        <dbReference type="EMBL" id="ENO96718.1"/>
    </source>
</evidence>